<dbReference type="Pfam" id="PF17668">
    <property type="entry name" value="Acetyltransf_17"/>
    <property type="match status" value="1"/>
</dbReference>
<sequence>MSLSIIRPLTLADFEQSMSLSSFAFQFPLTAEQLEERRATFLNENDYRLGVFSDHSLCAQATLLDLSIYINQQPFKMGGIAGVSTWPEHRRHGYVAHILKELLMHMKQHGHTISMLHPFSYGFYRKFGWESYIEYKRYELGAEHIELLLKQHKHTEKTGTVRRLDSLQPLFEVYEQYAVRFNGMLARTEQWWENRIRSRKKGVVAGYYDKQQQLQGYMIYEVLNREMTIHEWISLTKEAEQQLLLYIAQHDSMVDRVTWIAPSDDSFAFFLNKPRFKQEVIPYFMARIVDVESFIQQYRFNASHQDENFTITISDEHAPWNDGIFQLRIASSGEATLTKKEQVDPNGSQISLSIGTLTAWLLNYQKVEVFQRFDHITGSADAMKRLQLRIAEHTTYLTDFF</sequence>
<dbReference type="Pfam" id="PF13527">
    <property type="entry name" value="Acetyltransf_9"/>
    <property type="match status" value="1"/>
</dbReference>
<dbReference type="InterPro" id="IPR051554">
    <property type="entry name" value="Acetyltransferase_Eis"/>
</dbReference>
<evidence type="ECO:0000313" key="3">
    <source>
        <dbReference type="Proteomes" id="UP001596233"/>
    </source>
</evidence>
<dbReference type="InterPro" id="IPR025559">
    <property type="entry name" value="Eis_dom"/>
</dbReference>
<dbReference type="SUPFAM" id="SSF55729">
    <property type="entry name" value="Acyl-CoA N-acyltransferases (Nat)"/>
    <property type="match status" value="1"/>
</dbReference>
<dbReference type="GO" id="GO:0016746">
    <property type="term" value="F:acyltransferase activity"/>
    <property type="evidence" value="ECO:0007669"/>
    <property type="project" value="UniProtKB-KW"/>
</dbReference>
<accession>A0ABW1V9N5</accession>
<dbReference type="EMBL" id="JBHSTE010000008">
    <property type="protein sequence ID" value="MFC6334986.1"/>
    <property type="molecule type" value="Genomic_DNA"/>
</dbReference>
<dbReference type="Gene3D" id="3.30.1050.10">
    <property type="entry name" value="SCP2 sterol-binding domain"/>
    <property type="match status" value="1"/>
</dbReference>
<dbReference type="Pfam" id="PF13530">
    <property type="entry name" value="SCP2_2"/>
    <property type="match status" value="1"/>
</dbReference>
<evidence type="ECO:0000259" key="1">
    <source>
        <dbReference type="PROSITE" id="PS51186"/>
    </source>
</evidence>
<keyword evidence="2" id="KW-0808">Transferase</keyword>
<feature type="domain" description="N-acetyltransferase" evidence="1">
    <location>
        <begin position="4"/>
        <end position="152"/>
    </location>
</feature>
<name>A0ABW1V9N5_9BACL</name>
<dbReference type="InterPro" id="IPR016181">
    <property type="entry name" value="Acyl_CoA_acyltransferase"/>
</dbReference>
<dbReference type="Gene3D" id="3.40.630.30">
    <property type="match status" value="2"/>
</dbReference>
<dbReference type="RefSeq" id="WP_379238079.1">
    <property type="nucleotide sequence ID" value="NZ_JBHSTE010000008.1"/>
</dbReference>
<reference evidence="3" key="1">
    <citation type="journal article" date="2019" name="Int. J. Syst. Evol. Microbiol.">
        <title>The Global Catalogue of Microorganisms (GCM) 10K type strain sequencing project: providing services to taxonomists for standard genome sequencing and annotation.</title>
        <authorList>
            <consortium name="The Broad Institute Genomics Platform"/>
            <consortium name="The Broad Institute Genome Sequencing Center for Infectious Disease"/>
            <person name="Wu L."/>
            <person name="Ma J."/>
        </authorList>
    </citation>
    <scope>NUCLEOTIDE SEQUENCE [LARGE SCALE GENOMIC DNA]</scope>
    <source>
        <strain evidence="3">PCU 280</strain>
    </source>
</reference>
<keyword evidence="2" id="KW-0012">Acyltransferase</keyword>
<dbReference type="InterPro" id="IPR000182">
    <property type="entry name" value="GNAT_dom"/>
</dbReference>
<dbReference type="Proteomes" id="UP001596233">
    <property type="component" value="Unassembled WGS sequence"/>
</dbReference>
<dbReference type="PANTHER" id="PTHR37817:SF1">
    <property type="entry name" value="N-ACETYLTRANSFERASE EIS"/>
    <property type="match status" value="1"/>
</dbReference>
<gene>
    <name evidence="2" type="primary">eis</name>
    <name evidence="2" type="ORF">ACFP56_20335</name>
</gene>
<keyword evidence="3" id="KW-1185">Reference proteome</keyword>
<dbReference type="InterPro" id="IPR036527">
    <property type="entry name" value="SCP2_sterol-bd_dom_sf"/>
</dbReference>
<comment type="caution">
    <text evidence="2">The sequence shown here is derived from an EMBL/GenBank/DDBJ whole genome shotgun (WGS) entry which is preliminary data.</text>
</comment>
<dbReference type="EC" id="2.3.1.-" evidence="2"/>
<organism evidence="2 3">
    <name type="scientific">Paenibacillus septentrionalis</name>
    <dbReference type="NCBI Taxonomy" id="429342"/>
    <lineage>
        <taxon>Bacteria</taxon>
        <taxon>Bacillati</taxon>
        <taxon>Bacillota</taxon>
        <taxon>Bacilli</taxon>
        <taxon>Bacillales</taxon>
        <taxon>Paenibacillaceae</taxon>
        <taxon>Paenibacillus</taxon>
    </lineage>
</organism>
<evidence type="ECO:0000313" key="2">
    <source>
        <dbReference type="EMBL" id="MFC6334986.1"/>
    </source>
</evidence>
<dbReference type="PANTHER" id="PTHR37817">
    <property type="entry name" value="N-ACETYLTRANSFERASE EIS"/>
    <property type="match status" value="1"/>
</dbReference>
<protein>
    <submittedName>
        <fullName evidence="2">Enhanced intracellular survival protein Eis</fullName>
        <ecNumber evidence="2">2.3.1.-</ecNumber>
    </submittedName>
</protein>
<dbReference type="PROSITE" id="PS51186">
    <property type="entry name" value="GNAT"/>
    <property type="match status" value="1"/>
</dbReference>
<dbReference type="SUPFAM" id="SSF55718">
    <property type="entry name" value="SCP-like"/>
    <property type="match status" value="1"/>
</dbReference>
<dbReference type="InterPro" id="IPR041380">
    <property type="entry name" value="Acetyltransf_17"/>
</dbReference>
<proteinExistence type="predicted"/>
<dbReference type="CDD" id="cd04301">
    <property type="entry name" value="NAT_SF"/>
    <property type="match status" value="1"/>
</dbReference>